<dbReference type="AlphaFoldDB" id="A0A842HFL3"/>
<dbReference type="RefSeq" id="WP_185675301.1">
    <property type="nucleotide sequence ID" value="NZ_JACHVB010000021.1"/>
</dbReference>
<dbReference type="Pfam" id="PF07963">
    <property type="entry name" value="N_methyl"/>
    <property type="match status" value="1"/>
</dbReference>
<comment type="caution">
    <text evidence="2">The sequence shown here is derived from an EMBL/GenBank/DDBJ whole genome shotgun (WGS) entry which is preliminary data.</text>
</comment>
<evidence type="ECO:0000256" key="1">
    <source>
        <dbReference type="SAM" id="Phobius"/>
    </source>
</evidence>
<evidence type="ECO:0000313" key="2">
    <source>
        <dbReference type="EMBL" id="MBC2594314.1"/>
    </source>
</evidence>
<evidence type="ECO:0000313" key="3">
    <source>
        <dbReference type="Proteomes" id="UP000546464"/>
    </source>
</evidence>
<keyword evidence="1" id="KW-0472">Membrane</keyword>
<name>A0A842HFL3_9BACT</name>
<protein>
    <submittedName>
        <fullName evidence="2">Prepilin-type N-terminal cleavage/methylation domain-containing protein</fullName>
    </submittedName>
</protein>
<feature type="transmembrane region" description="Helical" evidence="1">
    <location>
        <begin position="12"/>
        <end position="35"/>
    </location>
</feature>
<proteinExistence type="predicted"/>
<keyword evidence="3" id="KW-1185">Reference proteome</keyword>
<gene>
    <name evidence="2" type="ORF">H5P28_08570</name>
</gene>
<dbReference type="SUPFAM" id="SSF54523">
    <property type="entry name" value="Pili subunits"/>
    <property type="match status" value="1"/>
</dbReference>
<dbReference type="EMBL" id="JACHVB010000021">
    <property type="protein sequence ID" value="MBC2594314.1"/>
    <property type="molecule type" value="Genomic_DNA"/>
</dbReference>
<organism evidence="2 3">
    <name type="scientific">Ruficoccus amylovorans</name>
    <dbReference type="NCBI Taxonomy" id="1804625"/>
    <lineage>
        <taxon>Bacteria</taxon>
        <taxon>Pseudomonadati</taxon>
        <taxon>Verrucomicrobiota</taxon>
        <taxon>Opitutia</taxon>
        <taxon>Puniceicoccales</taxon>
        <taxon>Cerasicoccaceae</taxon>
        <taxon>Ruficoccus</taxon>
    </lineage>
</organism>
<accession>A0A842HFL3</accession>
<dbReference type="InterPro" id="IPR045584">
    <property type="entry name" value="Pilin-like"/>
</dbReference>
<dbReference type="NCBIfam" id="TIGR02532">
    <property type="entry name" value="IV_pilin_GFxxxE"/>
    <property type="match status" value="1"/>
</dbReference>
<keyword evidence="1" id="KW-1133">Transmembrane helix</keyword>
<keyword evidence="1" id="KW-0812">Transmembrane</keyword>
<dbReference type="Proteomes" id="UP000546464">
    <property type="component" value="Unassembled WGS sequence"/>
</dbReference>
<dbReference type="InterPro" id="IPR012902">
    <property type="entry name" value="N_methyl_site"/>
</dbReference>
<dbReference type="PROSITE" id="PS00409">
    <property type="entry name" value="PROKAR_NTER_METHYL"/>
    <property type="match status" value="1"/>
</dbReference>
<sequence>MRHSPSSAARGFTLVELLAVIGIIAVMATVIGVSLGGGNASASLGSSQRIAAGVFQSARSIAVLKQTQTKVVVYESGDTGIDPGKYLRFLQVIYKTTDSSGADVWVAANAGTYLPQGVYYVPRTGGFDSSVLTIASETATGGAMTSDNVTFRPVEGSTVSVRVTGYVYEFDSNGLSNNNGDTVVFAAGTVSGYDGTTGAPRLTFDNQYAVTGFYIRKTGSVILADFDDLNNI</sequence>
<reference evidence="2 3" key="1">
    <citation type="submission" date="2020-07" db="EMBL/GenBank/DDBJ databases">
        <authorList>
            <person name="Feng X."/>
        </authorList>
    </citation>
    <scope>NUCLEOTIDE SEQUENCE [LARGE SCALE GENOMIC DNA]</scope>
    <source>
        <strain evidence="2 3">JCM31066</strain>
    </source>
</reference>